<feature type="region of interest" description="Disordered" evidence="6">
    <location>
        <begin position="2378"/>
        <end position="2401"/>
    </location>
</feature>
<feature type="region of interest" description="Disordered" evidence="6">
    <location>
        <begin position="1634"/>
        <end position="1684"/>
    </location>
</feature>
<dbReference type="GO" id="GO:0004252">
    <property type="term" value="F:serine-type endopeptidase activity"/>
    <property type="evidence" value="ECO:0007669"/>
    <property type="project" value="TreeGrafter"/>
</dbReference>
<evidence type="ECO:0000256" key="6">
    <source>
        <dbReference type="SAM" id="MobiDB-lite"/>
    </source>
</evidence>
<feature type="region of interest" description="Disordered" evidence="6">
    <location>
        <begin position="2542"/>
        <end position="2572"/>
    </location>
</feature>
<evidence type="ECO:0000259" key="9">
    <source>
        <dbReference type="PROSITE" id="PS50041"/>
    </source>
</evidence>
<protein>
    <recommendedName>
        <fullName evidence="12">Cubilin-like protein</fullName>
    </recommendedName>
</protein>
<dbReference type="InterPro" id="IPR035914">
    <property type="entry name" value="Sperma_CUB_dom_sf"/>
</dbReference>
<feature type="compositionally biased region" description="Polar residues" evidence="6">
    <location>
        <begin position="1711"/>
        <end position="1720"/>
    </location>
</feature>
<feature type="domain" description="EGF-like" evidence="8">
    <location>
        <begin position="1479"/>
        <end position="1515"/>
    </location>
</feature>
<dbReference type="PROSITE" id="PS00022">
    <property type="entry name" value="EGF_1"/>
    <property type="match status" value="3"/>
</dbReference>
<feature type="domain" description="C-type lectin" evidence="9">
    <location>
        <begin position="835"/>
        <end position="968"/>
    </location>
</feature>
<dbReference type="PROSITE" id="PS50026">
    <property type="entry name" value="EGF_3"/>
    <property type="match status" value="3"/>
</dbReference>
<feature type="disulfide bond" evidence="5">
    <location>
        <begin position="1432"/>
        <end position="1441"/>
    </location>
</feature>
<organism evidence="10 11">
    <name type="scientific">Polypedilum vanderplanki</name>
    <name type="common">Sleeping chironomid midge</name>
    <dbReference type="NCBI Taxonomy" id="319348"/>
    <lineage>
        <taxon>Eukaryota</taxon>
        <taxon>Metazoa</taxon>
        <taxon>Ecdysozoa</taxon>
        <taxon>Arthropoda</taxon>
        <taxon>Hexapoda</taxon>
        <taxon>Insecta</taxon>
        <taxon>Pterygota</taxon>
        <taxon>Neoptera</taxon>
        <taxon>Endopterygota</taxon>
        <taxon>Diptera</taxon>
        <taxon>Nematocera</taxon>
        <taxon>Chironomoidea</taxon>
        <taxon>Chironomidae</taxon>
        <taxon>Chironominae</taxon>
        <taxon>Polypedilum</taxon>
        <taxon>Polypedilum</taxon>
    </lineage>
</organism>
<feature type="region of interest" description="Disordered" evidence="6">
    <location>
        <begin position="1881"/>
        <end position="1915"/>
    </location>
</feature>
<dbReference type="Pfam" id="PF00431">
    <property type="entry name" value="CUB"/>
    <property type="match status" value="3"/>
</dbReference>
<feature type="compositionally biased region" description="Basic and acidic residues" evidence="6">
    <location>
        <begin position="1721"/>
        <end position="1730"/>
    </location>
</feature>
<feature type="domain" description="C-type lectin" evidence="9">
    <location>
        <begin position="470"/>
        <end position="618"/>
    </location>
</feature>
<feature type="domain" description="EGF-like" evidence="8">
    <location>
        <begin position="1447"/>
        <end position="1477"/>
    </location>
</feature>
<dbReference type="InterPro" id="IPR000859">
    <property type="entry name" value="CUB_dom"/>
</dbReference>
<dbReference type="SUPFAM" id="SSF57196">
    <property type="entry name" value="EGF/Laminin"/>
    <property type="match status" value="2"/>
</dbReference>
<evidence type="ECO:0000259" key="8">
    <source>
        <dbReference type="PROSITE" id="PS50026"/>
    </source>
</evidence>
<evidence type="ECO:0000313" key="11">
    <source>
        <dbReference type="Proteomes" id="UP001107558"/>
    </source>
</evidence>
<evidence type="ECO:0000256" key="2">
    <source>
        <dbReference type="ARBA" id="ARBA00022801"/>
    </source>
</evidence>
<dbReference type="PROSITE" id="PS01180">
    <property type="entry name" value="CUB"/>
    <property type="match status" value="3"/>
</dbReference>
<dbReference type="Pfam" id="PF00059">
    <property type="entry name" value="Lectin_C"/>
    <property type="match status" value="2"/>
</dbReference>
<evidence type="ECO:0000256" key="5">
    <source>
        <dbReference type="PROSITE-ProRule" id="PRU00076"/>
    </source>
</evidence>
<dbReference type="SMART" id="SM00179">
    <property type="entry name" value="EGF_CA"/>
    <property type="match status" value="2"/>
</dbReference>
<comment type="caution">
    <text evidence="10">The sequence shown here is derived from an EMBL/GenBank/DDBJ whole genome shotgun (WGS) entry which is preliminary data.</text>
</comment>
<dbReference type="PROSITE" id="PS01186">
    <property type="entry name" value="EGF_2"/>
    <property type="match status" value="1"/>
</dbReference>
<evidence type="ECO:0000256" key="4">
    <source>
        <dbReference type="PROSITE-ProRule" id="PRU00059"/>
    </source>
</evidence>
<dbReference type="Gene3D" id="2.10.25.10">
    <property type="entry name" value="Laminin"/>
    <property type="match status" value="2"/>
</dbReference>
<dbReference type="PANTHER" id="PTHR24255">
    <property type="entry name" value="COMPLEMENT COMPONENT 1, S SUBCOMPONENT-RELATED"/>
    <property type="match status" value="1"/>
</dbReference>
<dbReference type="GO" id="GO:0006508">
    <property type="term" value="P:proteolysis"/>
    <property type="evidence" value="ECO:0007669"/>
    <property type="project" value="UniProtKB-KW"/>
</dbReference>
<dbReference type="InterPro" id="IPR001881">
    <property type="entry name" value="EGF-like_Ca-bd_dom"/>
</dbReference>
<feature type="domain" description="EGF-like" evidence="8">
    <location>
        <begin position="1406"/>
        <end position="1442"/>
    </location>
</feature>
<dbReference type="InterPro" id="IPR016186">
    <property type="entry name" value="C-type_lectin-like/link_sf"/>
</dbReference>
<feature type="disulfide bond" evidence="5">
    <location>
        <begin position="1505"/>
        <end position="1514"/>
    </location>
</feature>
<feature type="region of interest" description="Disordered" evidence="6">
    <location>
        <begin position="2599"/>
        <end position="2637"/>
    </location>
</feature>
<feature type="region of interest" description="Disordered" evidence="6">
    <location>
        <begin position="1711"/>
        <end position="1739"/>
    </location>
</feature>
<feature type="compositionally biased region" description="Basic and acidic residues" evidence="6">
    <location>
        <begin position="2276"/>
        <end position="2300"/>
    </location>
</feature>
<evidence type="ECO:0000259" key="7">
    <source>
        <dbReference type="PROSITE" id="PS01180"/>
    </source>
</evidence>
<feature type="disulfide bond" evidence="5">
    <location>
        <begin position="1467"/>
        <end position="1476"/>
    </location>
</feature>
<dbReference type="InterPro" id="IPR001304">
    <property type="entry name" value="C-type_lectin-like"/>
</dbReference>
<dbReference type="Gene3D" id="2.60.120.290">
    <property type="entry name" value="Spermadhesin, CUB domain"/>
    <property type="match status" value="3"/>
</dbReference>
<feature type="compositionally biased region" description="Low complexity" evidence="6">
    <location>
        <begin position="2448"/>
        <end position="2459"/>
    </location>
</feature>
<feature type="region of interest" description="Disordered" evidence="6">
    <location>
        <begin position="2275"/>
        <end position="2319"/>
    </location>
</feature>
<keyword evidence="2" id="KW-0378">Hydrolase</keyword>
<dbReference type="Proteomes" id="UP001107558">
    <property type="component" value="Chromosome 1"/>
</dbReference>
<feature type="compositionally biased region" description="Polar residues" evidence="6">
    <location>
        <begin position="1900"/>
        <end position="1915"/>
    </location>
</feature>
<accession>A0A9J6CPR5</accession>
<keyword evidence="1" id="KW-0645">Protease</keyword>
<feature type="region of interest" description="Disordered" evidence="6">
    <location>
        <begin position="2425"/>
        <end position="2520"/>
    </location>
</feature>
<feature type="compositionally biased region" description="Low complexity" evidence="6">
    <location>
        <begin position="2502"/>
        <end position="2517"/>
    </location>
</feature>
<feature type="compositionally biased region" description="Low complexity" evidence="6">
    <location>
        <begin position="2379"/>
        <end position="2391"/>
    </location>
</feature>
<dbReference type="InterPro" id="IPR000742">
    <property type="entry name" value="EGF"/>
</dbReference>
<feature type="compositionally biased region" description="Basic residues" evidence="6">
    <location>
        <begin position="2432"/>
        <end position="2447"/>
    </location>
</feature>
<dbReference type="SUPFAM" id="SSF49854">
    <property type="entry name" value="Spermadhesin, CUB domain"/>
    <property type="match status" value="3"/>
</dbReference>
<gene>
    <name evidence="10" type="ORF">PVAND_013208</name>
</gene>
<dbReference type="SUPFAM" id="SSF56436">
    <property type="entry name" value="C-type lectin-like"/>
    <property type="match status" value="2"/>
</dbReference>
<sequence length="2665" mass="300974">MNDNCAVFTTITSHNETSNSSYNYLWLFPVHPIEVFQPQPHDIIDFMLETTTSGNEAIGLFPETPVDHRNHNNNNENGAVEQLVTSDSDRLDANRFSNKIEKSVNDQNDCERNVVYRKFSISEDRVTLNWTTGDVLLASENNFVNFRLLYRYRNRREIFETNFTLILLQECSITLKAYTGWLDSTLLPYRYKNCTFHFPLLTQNQYKHQPPGMLVKLLRLNVPCSSGGFIRFNGTIQLCGKLEELSESQRTFYFHSFSNTSFSIYNYPKFYFIYKLVDYCYNITLLDRNSTFVIQPTSNLALKCHFKIHLPYGNDIALKLHLNSNQQQMTTREIQLQSSTSSKMPSSHNNRHDDDRSILDFNSRIDDEFIELENYSPNSDALTFLSHSKINCEWIHIEIINRMNERWSECLNESETNIEFKLSSSDNVLLIRMTKKRQTSSSHNSIIKLEYSAVPNESIVQQCAFGWVQIGQFCMAAFNELLTWENAEMKCNSFGGHLASINNDNEQHAVDIMLINSPNYNEHLSYWIGATDSHFEGDFRWTDAQPFSFTKWFPGWREHENYNRQPNDDGLSEQDCVEIRRYYHRPSTNGISVSISPLTDSFMWNDRDCATKNFFLCERPVIDEPNGALEAEDCNKTIHLSRDNMKVNIASPAFPRFYPDNVNCFNFIVAPNSYRILIEFEEMMLEHEPQCAYDYVEMFEPTITTTRNRRSTSEKINGFASLQQQQLLEFRELLRDYQNQRSDYRNIFQPSNTTYNSFIPPPSTLDERMPRKVCGDWSSKLKLLRYRTKGNLLGIRFSSDYSHHFSGFKAKISLEKDAFELRAASECLDERLKLFNESCYLVVSFPEVEWVVAQKICNSKGAQLTSVSSLDEHRFIITTIKNSAEYNSGIFYWLGGEYMKNGEFEWTDGSQMSFNNGWLQGPDKSLTNAQNDQICLGLKWETSNNPRMPSNLYWASQKCSQLGGYVCKQSKKSNILIQNLTITEIEGRLTSPDYPNPYASNINYWVKIIAPKRSRIVVQFQKLDIEYQQECLYDYVSVQDGEFHHVQPNELKLLQPKIDVVNINDNGEIRHILDRRRRSVSKIEIKTVGANDSSPSFQSYVRWCGNHDGDMSQFDFISRSNEVLLNFFTDNSIAGEGFSAIWRSIDISACPGQTFTSREGNLSSPNFPHFLLHNLNCSYTLQAPIGRKIWIEFLAFDIEHDAWVQVDLGDGVLFQPLRDKSIVSDGVYASRGEKVKIYLKTGNNPRGKGFNVAYKMIPQIVEQRIVNLSNSSFGRVYHLNFPLEMPESIDYTQHLIAPASDVISIELHGLQFTENGCNDSTTIEIFDKYADHNGTFWQLCSINSVKVESNSVQQMSPSVIFITSYLNTIHIRQRSVNNQIGLLNATVRVQSDINYKMKLITSTDDWVESCNPNPCLHGGKCILSGKKQICQCIGHFTGRFCGLTMCELDPCVFGQCELTGNGFKCHCQQGYLGMTCDQRQKPCNDNPCENRGQCIEKNGGYECRCFAWFEGPKCERRMKIPYRPLSERMLQEPFWLGLITVFIVLAVIGIVWCAKRHFPEKIEKLLQEEADRNRPSHLRHHHHISLREQLQVAGAANTAIMQGTVPSANVTTPGSDSRKSIFNRLGIRKPSILSLSSPQIPSGSTARTFSLDDLLRPPPRRTPSPRKKRNNSTPTRKTSNAEKKQILQQLISPKTNKVTLGELIQLSENSNSIPHANSTSHDSDDIKETTFNESSPSTIVGTGLLTRQLSSDPKLEKKVTFARLLSKMSAEITSGSDIDGNNHSSALSLPTEVQFRASSVPPSPCTNDIRSPHSTSSNQGSDSLSSSELALHDFSFRHHNNSSRKHRPKVSSADSILAMFRNFASSNAGVNLPASLIISPSSTPTASSPQDDIVGDDESSTSSIPTPVSFSSNAPDSPVFYRQSTIEVPVLDAISAHKTSPVQNLLHPPTILLEIPGNINKCLSPIRELPTPMPSPALTPIMPRPHRIVKSQPVVHDETISVTFSDEDDKNQQQHKPHILVDLSTELNRRDDSDNEDSATTPTNTLSSSENSHSSVRHSKLVSMPAIDICPPTPVDLEGKKFPAERPKDLIIPELVIQTPSPTKERLPLLIFPGSPPPQRASIGETSGLFPNRQQQKRLLMQYDKLDKPGSLDFQFAPPMITITANMSEAESDAEFLSPATSKATLMPNTKLSVGGPGMTYLSPFSMCTRGDRAPSEGNLSSSGYSSMASPGPSRCSSNNPLCFNEIDCGSSQCGDITITVPVLSNTRKHQSILKKSGEHDCGASGKEDNDVQFRKRSDSETLSDETLLESNDEGIGTDHLDEKIEEGDIRSAKELEIFIGKEFIENGRNLMGTEEVMTMSQLQLPSIVIQSETGFDKLSPVSSRSESPLSDRNNGMGRFSPQFYNKREQQLPFTDSDGLYDFPSSDGKSCGHYRKSVGKRRDKRSVKSIQPQSPSKSSVHLEIPSKSVSINCTPNTNISSKYSSTSVTRKSPKRRSHARYTPSSSSSTESLTATNTKESTMPSIKFRDCLIENIESRQYGSMMPDETDKYGSGSSSASVKKFETKKSPKKISRMKAIGHQIRFLRRLEQALRERDRIMSDSCNDNESDIMDSPKATSPLLASSSNSKQKSSSFKFSRQKRVANIYSFEHERGGDSYVDKDLLSD</sequence>
<dbReference type="PANTHER" id="PTHR24255:SF31">
    <property type="entry name" value="CUBILIN-LIKE PROTEIN"/>
    <property type="match status" value="1"/>
</dbReference>
<evidence type="ECO:0000313" key="10">
    <source>
        <dbReference type="EMBL" id="KAG5683952.1"/>
    </source>
</evidence>
<feature type="domain" description="CUB" evidence="7">
    <location>
        <begin position="967"/>
        <end position="1145"/>
    </location>
</feature>
<dbReference type="SMART" id="SM00181">
    <property type="entry name" value="EGF"/>
    <property type="match status" value="3"/>
</dbReference>
<dbReference type="GO" id="GO:0005615">
    <property type="term" value="C:extracellular space"/>
    <property type="evidence" value="ECO:0007669"/>
    <property type="project" value="TreeGrafter"/>
</dbReference>
<dbReference type="SMART" id="SM00034">
    <property type="entry name" value="CLECT"/>
    <property type="match status" value="2"/>
</dbReference>
<evidence type="ECO:0008006" key="12">
    <source>
        <dbReference type="Google" id="ProtNLM"/>
    </source>
</evidence>
<dbReference type="EMBL" id="JADBJN010000001">
    <property type="protein sequence ID" value="KAG5683952.1"/>
    <property type="molecule type" value="Genomic_DNA"/>
</dbReference>
<dbReference type="OrthoDB" id="418245at2759"/>
<feature type="compositionally biased region" description="Low complexity" evidence="6">
    <location>
        <begin position="1814"/>
        <end position="1825"/>
    </location>
</feature>
<feature type="region of interest" description="Disordered" evidence="6">
    <location>
        <begin position="2004"/>
        <end position="2057"/>
    </location>
</feature>
<feature type="region of interest" description="Disordered" evidence="6">
    <location>
        <begin position="331"/>
        <end position="353"/>
    </location>
</feature>
<evidence type="ECO:0000256" key="3">
    <source>
        <dbReference type="ARBA" id="ARBA00023157"/>
    </source>
</evidence>
<feature type="compositionally biased region" description="Acidic residues" evidence="6">
    <location>
        <begin position="2302"/>
        <end position="2313"/>
    </location>
</feature>
<feature type="disulfide bond" evidence="4">
    <location>
        <begin position="1150"/>
        <end position="1177"/>
    </location>
</feature>
<feature type="compositionally biased region" description="Low complexity" evidence="6">
    <location>
        <begin position="1634"/>
        <end position="1644"/>
    </location>
</feature>
<keyword evidence="3 5" id="KW-1015">Disulfide bond</keyword>
<feature type="domain" description="CUB" evidence="7">
    <location>
        <begin position="634"/>
        <end position="815"/>
    </location>
</feature>
<dbReference type="InterPro" id="IPR016187">
    <property type="entry name" value="CTDL_fold"/>
</dbReference>
<dbReference type="Gene3D" id="3.10.100.10">
    <property type="entry name" value="Mannose-Binding Protein A, subunit A"/>
    <property type="match status" value="2"/>
</dbReference>
<keyword evidence="5" id="KW-0245">EGF-like domain</keyword>
<keyword evidence="11" id="KW-1185">Reference proteome</keyword>
<evidence type="ECO:0000256" key="1">
    <source>
        <dbReference type="ARBA" id="ARBA00022670"/>
    </source>
</evidence>
<dbReference type="CDD" id="cd00054">
    <property type="entry name" value="EGF_CA"/>
    <property type="match status" value="2"/>
</dbReference>
<dbReference type="CDD" id="cd00041">
    <property type="entry name" value="CUB"/>
    <property type="match status" value="3"/>
</dbReference>
<dbReference type="SMART" id="SM00042">
    <property type="entry name" value="CUB"/>
    <property type="match status" value="3"/>
</dbReference>
<feature type="compositionally biased region" description="Low complexity" evidence="6">
    <location>
        <begin position="2623"/>
        <end position="2636"/>
    </location>
</feature>
<name>A0A9J6CPR5_POLVA</name>
<dbReference type="GO" id="GO:0005509">
    <property type="term" value="F:calcium ion binding"/>
    <property type="evidence" value="ECO:0007669"/>
    <property type="project" value="InterPro"/>
</dbReference>
<comment type="caution">
    <text evidence="5">Lacks conserved residue(s) required for the propagation of feature annotation.</text>
</comment>
<proteinExistence type="predicted"/>
<feature type="compositionally biased region" description="Polar residues" evidence="6">
    <location>
        <begin position="2467"/>
        <end position="2490"/>
    </location>
</feature>
<reference evidence="10" key="1">
    <citation type="submission" date="2021-03" db="EMBL/GenBank/DDBJ databases">
        <title>Chromosome level genome of the anhydrobiotic midge Polypedilum vanderplanki.</title>
        <authorList>
            <person name="Yoshida Y."/>
            <person name="Kikawada T."/>
            <person name="Gusev O."/>
        </authorList>
    </citation>
    <scope>NUCLEOTIDE SEQUENCE</scope>
    <source>
        <strain evidence="10">NIAS01</strain>
        <tissue evidence="10">Whole body or cell culture</tissue>
    </source>
</reference>
<dbReference type="CDD" id="cd00037">
    <property type="entry name" value="CLECT"/>
    <property type="match status" value="2"/>
</dbReference>
<dbReference type="PROSITE" id="PS50041">
    <property type="entry name" value="C_TYPE_LECTIN_2"/>
    <property type="match status" value="2"/>
</dbReference>
<feature type="region of interest" description="Disordered" evidence="6">
    <location>
        <begin position="2212"/>
        <end position="2232"/>
    </location>
</feature>
<feature type="region of interest" description="Disordered" evidence="6">
    <location>
        <begin position="1795"/>
        <end position="1825"/>
    </location>
</feature>
<feature type="compositionally biased region" description="Low complexity" evidence="6">
    <location>
        <begin position="2216"/>
        <end position="2232"/>
    </location>
</feature>
<feature type="domain" description="CUB" evidence="7">
    <location>
        <begin position="1150"/>
        <end position="1257"/>
    </location>
</feature>
<feature type="compositionally biased region" description="Polar residues" evidence="6">
    <location>
        <begin position="331"/>
        <end position="348"/>
    </location>
</feature>